<evidence type="ECO:0000313" key="6">
    <source>
        <dbReference type="Proteomes" id="UP000004367"/>
    </source>
</evidence>
<dbReference type="Pfam" id="PF00015">
    <property type="entry name" value="MCPsignal"/>
    <property type="match status" value="1"/>
</dbReference>
<dbReference type="STRING" id="1089455.MOPEL_007_00440"/>
<name>H5UNB9_9MICO</name>
<evidence type="ECO:0000256" key="1">
    <source>
        <dbReference type="ARBA" id="ARBA00023224"/>
    </source>
</evidence>
<dbReference type="AlphaFoldDB" id="H5UNB9"/>
<dbReference type="SUPFAM" id="SSF58104">
    <property type="entry name" value="Methyl-accepting chemotaxis protein (MCP) signaling domain"/>
    <property type="match status" value="1"/>
</dbReference>
<proteinExistence type="predicted"/>
<dbReference type="PANTHER" id="PTHR32089:SF112">
    <property type="entry name" value="LYSOZYME-LIKE PROTEIN-RELATED"/>
    <property type="match status" value="1"/>
</dbReference>
<protein>
    <submittedName>
        <fullName evidence="5">Putative methyl-accepting chemotaxis protein</fullName>
    </submittedName>
</protein>
<dbReference type="Proteomes" id="UP000004367">
    <property type="component" value="Unassembled WGS sequence"/>
</dbReference>
<dbReference type="RefSeq" id="WP_009481125.1">
    <property type="nucleotide sequence ID" value="NZ_BAFE01000007.1"/>
</dbReference>
<dbReference type="InterPro" id="IPR004089">
    <property type="entry name" value="MCPsignal_dom"/>
</dbReference>
<accession>H5UNB9</accession>
<keyword evidence="1 2" id="KW-0807">Transducer</keyword>
<reference evidence="5 6" key="1">
    <citation type="submission" date="2012-02" db="EMBL/GenBank/DDBJ databases">
        <title>Whole genome shotgun sequence of Mobilicoccus pelagius NBRC 104925.</title>
        <authorList>
            <person name="Yoshida Y."/>
            <person name="Hosoyama A."/>
            <person name="Tsuchikane K."/>
            <person name="Katsumata H."/>
            <person name="Yamazaki S."/>
            <person name="Fujita N."/>
        </authorList>
    </citation>
    <scope>NUCLEOTIDE SEQUENCE [LARGE SCALE GENOMIC DNA]</scope>
    <source>
        <strain evidence="5 6">NBRC 104925</strain>
    </source>
</reference>
<feature type="region of interest" description="Disordered" evidence="3">
    <location>
        <begin position="1"/>
        <end position="25"/>
    </location>
</feature>
<dbReference type="OrthoDB" id="5179380at2"/>
<sequence>MRRRRRTQGLPTAGTERPAETGEHAEGISHVLGVVRSAARGDLRPRVDVRRTFGPCTEIGTEVNRLLDLIDAYMREAEACLEAAAEGRAYRRIMLTGMVGAFGRGAAQINGARDRMLAAGEELAAQERTRSEVIASTVDVSARVAEAADRLSDAAADLGAAAGSAVERARDAMASVRSLETAGGEIQKALTIISSVADQTRLLALNATIEAARAGESGKGFAVVAGEVKTLANETTSSSADIAAQVEVTQSAVQQAVAAISAIAETVDGVHVRVEEVHGAVSGDGGLSHLARDLDREVGRFAH</sequence>
<evidence type="ECO:0000313" key="5">
    <source>
        <dbReference type="EMBL" id="GAB47227.1"/>
    </source>
</evidence>
<feature type="domain" description="Methyl-accepting transducer" evidence="4">
    <location>
        <begin position="98"/>
        <end position="282"/>
    </location>
</feature>
<evidence type="ECO:0000256" key="2">
    <source>
        <dbReference type="PROSITE-ProRule" id="PRU00284"/>
    </source>
</evidence>
<dbReference type="GO" id="GO:0007165">
    <property type="term" value="P:signal transduction"/>
    <property type="evidence" value="ECO:0007669"/>
    <property type="project" value="UniProtKB-KW"/>
</dbReference>
<organism evidence="5 6">
    <name type="scientific">Mobilicoccus pelagius NBRC 104925</name>
    <dbReference type="NCBI Taxonomy" id="1089455"/>
    <lineage>
        <taxon>Bacteria</taxon>
        <taxon>Bacillati</taxon>
        <taxon>Actinomycetota</taxon>
        <taxon>Actinomycetes</taxon>
        <taxon>Micrococcales</taxon>
        <taxon>Dermatophilaceae</taxon>
        <taxon>Mobilicoccus</taxon>
    </lineage>
</organism>
<dbReference type="Gene3D" id="1.10.287.950">
    <property type="entry name" value="Methyl-accepting chemotaxis protein"/>
    <property type="match status" value="1"/>
</dbReference>
<keyword evidence="6" id="KW-1185">Reference proteome</keyword>
<dbReference type="PROSITE" id="PS50111">
    <property type="entry name" value="CHEMOTAXIS_TRANSDUC_2"/>
    <property type="match status" value="1"/>
</dbReference>
<dbReference type="SMART" id="SM00283">
    <property type="entry name" value="MA"/>
    <property type="match status" value="1"/>
</dbReference>
<comment type="caution">
    <text evidence="5">The sequence shown here is derived from an EMBL/GenBank/DDBJ whole genome shotgun (WGS) entry which is preliminary data.</text>
</comment>
<evidence type="ECO:0000259" key="4">
    <source>
        <dbReference type="PROSITE" id="PS50111"/>
    </source>
</evidence>
<dbReference type="GO" id="GO:0016020">
    <property type="term" value="C:membrane"/>
    <property type="evidence" value="ECO:0007669"/>
    <property type="project" value="InterPro"/>
</dbReference>
<gene>
    <name evidence="5" type="ORF">MOPEL_007_00440</name>
</gene>
<evidence type="ECO:0000256" key="3">
    <source>
        <dbReference type="SAM" id="MobiDB-lite"/>
    </source>
</evidence>
<dbReference type="PANTHER" id="PTHR32089">
    <property type="entry name" value="METHYL-ACCEPTING CHEMOTAXIS PROTEIN MCPB"/>
    <property type="match status" value="1"/>
</dbReference>
<dbReference type="EMBL" id="BAFE01000007">
    <property type="protein sequence ID" value="GAB47227.1"/>
    <property type="molecule type" value="Genomic_DNA"/>
</dbReference>
<dbReference type="eggNOG" id="COG0840">
    <property type="taxonomic scope" value="Bacteria"/>
</dbReference>